<dbReference type="Gene3D" id="3.40.50.720">
    <property type="entry name" value="NAD(P)-binding Rossmann-like Domain"/>
    <property type="match status" value="1"/>
</dbReference>
<comment type="caution">
    <text evidence="2">The sequence shown here is derived from an EMBL/GenBank/DDBJ whole genome shotgun (WGS) entry which is preliminary data.</text>
</comment>
<dbReference type="Pfam" id="PF00106">
    <property type="entry name" value="adh_short"/>
    <property type="match status" value="1"/>
</dbReference>
<dbReference type="GO" id="GO:0016491">
    <property type="term" value="F:oxidoreductase activity"/>
    <property type="evidence" value="ECO:0007669"/>
    <property type="project" value="UniProtKB-KW"/>
</dbReference>
<sequence>MNEPHAGAAVITGATGGIGRWIALGLAASGYRLFIVGRDPARLGRARDWIAGRVPESRDRLITVQADLSLLAETAAAAAAIRAQAPSVGLLVNNAGTLQSRRVLTAEGHERTLAVNHLSPLVLTHALLPALLAQGGGARVVSVGSSTSDGAGIDPADLELAAGWRMTRAYARSKLALLMTQMTLAERLDPAQVAVNVVHPGMVATGLVREPGMVGLAWRLMAPFILSEREGADTPLHAALSPECAGLSGAYLKRRRPVPPNRRAVDPSLRAQVWTASRALAAPYLQPQD</sequence>
<dbReference type="AlphaFoldDB" id="A0A5R9J969"/>
<organism evidence="2 3">
    <name type="scientific">Lichenicoccus roseus</name>
    <dbReference type="NCBI Taxonomy" id="2683649"/>
    <lineage>
        <taxon>Bacteria</taxon>
        <taxon>Pseudomonadati</taxon>
        <taxon>Pseudomonadota</taxon>
        <taxon>Alphaproteobacteria</taxon>
        <taxon>Acetobacterales</taxon>
        <taxon>Acetobacteraceae</taxon>
        <taxon>Lichenicoccus</taxon>
    </lineage>
</organism>
<evidence type="ECO:0000313" key="2">
    <source>
        <dbReference type="EMBL" id="TLU73343.1"/>
    </source>
</evidence>
<dbReference type="SUPFAM" id="SSF51735">
    <property type="entry name" value="NAD(P)-binding Rossmann-fold domains"/>
    <property type="match status" value="1"/>
</dbReference>
<gene>
    <name evidence="2" type="ORF">FE263_08060</name>
</gene>
<dbReference type="RefSeq" id="WP_138325423.1">
    <property type="nucleotide sequence ID" value="NZ_VCDI01000002.1"/>
</dbReference>
<name>A0A5R9J969_9PROT</name>
<dbReference type="OrthoDB" id="109589at2"/>
<accession>A0A5R9J969</accession>
<dbReference type="PANTHER" id="PTHR43157:SF31">
    <property type="entry name" value="PHOSPHATIDYLINOSITOL-GLYCAN BIOSYNTHESIS CLASS F PROTEIN"/>
    <property type="match status" value="1"/>
</dbReference>
<dbReference type="PANTHER" id="PTHR43157">
    <property type="entry name" value="PHOSPHATIDYLINOSITOL-GLYCAN BIOSYNTHESIS CLASS F PROTEIN-RELATED"/>
    <property type="match status" value="1"/>
</dbReference>
<keyword evidence="3" id="KW-1185">Reference proteome</keyword>
<evidence type="ECO:0000256" key="1">
    <source>
        <dbReference type="ARBA" id="ARBA00023002"/>
    </source>
</evidence>
<dbReference type="InterPro" id="IPR036291">
    <property type="entry name" value="NAD(P)-bd_dom_sf"/>
</dbReference>
<proteinExistence type="predicted"/>
<protein>
    <submittedName>
        <fullName evidence="2">SDR family NAD(P)-dependent oxidoreductase</fullName>
    </submittedName>
</protein>
<reference evidence="2 3" key="1">
    <citation type="submission" date="2019-05" db="EMBL/GenBank/DDBJ databases">
        <authorList>
            <person name="Pankratov T."/>
            <person name="Grouzdev D."/>
        </authorList>
    </citation>
    <scope>NUCLEOTIDE SEQUENCE [LARGE SCALE GENOMIC DNA]</scope>
    <source>
        <strain evidence="2 3">KEBCLARHB70R</strain>
    </source>
</reference>
<dbReference type="Proteomes" id="UP000305654">
    <property type="component" value="Unassembled WGS sequence"/>
</dbReference>
<dbReference type="EMBL" id="VCDI01000002">
    <property type="protein sequence ID" value="TLU73343.1"/>
    <property type="molecule type" value="Genomic_DNA"/>
</dbReference>
<keyword evidence="1" id="KW-0560">Oxidoreductase</keyword>
<dbReference type="PRINTS" id="PR00081">
    <property type="entry name" value="GDHRDH"/>
</dbReference>
<dbReference type="InterPro" id="IPR002347">
    <property type="entry name" value="SDR_fam"/>
</dbReference>
<evidence type="ECO:0000313" key="3">
    <source>
        <dbReference type="Proteomes" id="UP000305654"/>
    </source>
</evidence>